<dbReference type="EMBL" id="GG662808">
    <property type="protein sequence ID" value="EAR89973.3"/>
    <property type="molecule type" value="Genomic_DNA"/>
</dbReference>
<proteinExistence type="predicted"/>
<gene>
    <name evidence="2" type="ORF">TTHERM_00561650</name>
</gene>
<name>I7M771_TETTS</name>
<evidence type="ECO:0000313" key="3">
    <source>
        <dbReference type="Proteomes" id="UP000009168"/>
    </source>
</evidence>
<organism evidence="2 3">
    <name type="scientific">Tetrahymena thermophila (strain SB210)</name>
    <dbReference type="NCBI Taxonomy" id="312017"/>
    <lineage>
        <taxon>Eukaryota</taxon>
        <taxon>Sar</taxon>
        <taxon>Alveolata</taxon>
        <taxon>Ciliophora</taxon>
        <taxon>Intramacronucleata</taxon>
        <taxon>Oligohymenophorea</taxon>
        <taxon>Hymenostomatida</taxon>
        <taxon>Tetrahymenina</taxon>
        <taxon>Tetrahymenidae</taxon>
        <taxon>Tetrahymena</taxon>
    </lineage>
</organism>
<reference evidence="3" key="1">
    <citation type="journal article" date="2006" name="PLoS Biol.">
        <title>Macronuclear genome sequence of the ciliate Tetrahymena thermophila, a model eukaryote.</title>
        <authorList>
            <person name="Eisen J.A."/>
            <person name="Coyne R.S."/>
            <person name="Wu M."/>
            <person name="Wu D."/>
            <person name="Thiagarajan M."/>
            <person name="Wortman J.R."/>
            <person name="Badger J.H."/>
            <person name="Ren Q."/>
            <person name="Amedeo P."/>
            <person name="Jones K.M."/>
            <person name="Tallon L.J."/>
            <person name="Delcher A.L."/>
            <person name="Salzberg S.L."/>
            <person name="Silva J.C."/>
            <person name="Haas B.J."/>
            <person name="Majoros W.H."/>
            <person name="Farzad M."/>
            <person name="Carlton J.M."/>
            <person name="Smith R.K. Jr."/>
            <person name="Garg J."/>
            <person name="Pearlman R.E."/>
            <person name="Karrer K.M."/>
            <person name="Sun L."/>
            <person name="Manning G."/>
            <person name="Elde N.C."/>
            <person name="Turkewitz A.P."/>
            <person name="Asai D.J."/>
            <person name="Wilkes D.E."/>
            <person name="Wang Y."/>
            <person name="Cai H."/>
            <person name="Collins K."/>
            <person name="Stewart B.A."/>
            <person name="Lee S.R."/>
            <person name="Wilamowska K."/>
            <person name="Weinberg Z."/>
            <person name="Ruzzo W.L."/>
            <person name="Wloga D."/>
            <person name="Gaertig J."/>
            <person name="Frankel J."/>
            <person name="Tsao C.-C."/>
            <person name="Gorovsky M.A."/>
            <person name="Keeling P.J."/>
            <person name="Waller R.F."/>
            <person name="Patron N.J."/>
            <person name="Cherry J.M."/>
            <person name="Stover N.A."/>
            <person name="Krieger C.J."/>
            <person name="del Toro C."/>
            <person name="Ryder H.F."/>
            <person name="Williamson S.C."/>
            <person name="Barbeau R.A."/>
            <person name="Hamilton E.P."/>
            <person name="Orias E."/>
        </authorList>
    </citation>
    <scope>NUCLEOTIDE SEQUENCE [LARGE SCALE GENOMIC DNA]</scope>
    <source>
        <strain evidence="3">SB210</strain>
    </source>
</reference>
<feature type="compositionally biased region" description="Polar residues" evidence="1">
    <location>
        <begin position="308"/>
        <end position="337"/>
    </location>
</feature>
<dbReference type="GeneID" id="7834930"/>
<keyword evidence="3" id="KW-1185">Reference proteome</keyword>
<sequence length="597" mass="69636">MTDIKSILRDQIRLGKQQRKSLQIMEFRKSTFQESSALTQDMNLKSSQGQNLIKMETIDSVSSKNLDENQQIEIDKEKEKESENGEFIHKSQLAELLKDQIQTKCQKRHDLFQQMIEEERKQQGAIVIKFGNQLQIQPKFMKIRGSMCSTELWSTRQKKDLCYEYIINSQLEKGKAVKTSTLQSKIVILNGLNKNSPFELNQFIDSRKYKMPMSDRINGVSYFKPEKMINQADIYMQLQQDKQGIQVQKYSIADSIINQLNTRIPIDLKFRSKSGEPTYQRQTASSTNKLIQKNQVLGLKSPQIQSIQSEYSPTCSPLSQTRNQSTFSSQVQRVSEQQKTRKSLIKQNHAKQQSFSDQMRSKYKSLKLNKSLNSMQLSTQDMSGSLTILKRLNSNSQTEMQFPKADRITELQNGSSQSNFIEYLLSPKSQTLGFKATNTTEIYSNQDFDNKNQAGNTDLQVRDQVKYQIDNLINQCNKSLLDNHLFQSFNYKTMGLINNNNQIDKLIKIRTNWNTMQNNMLKRQKEKKSIYFNFEIKQRIQMIFIYLFIHFISFCKKQCVNLISNIKNQINLTLIKQKINQITNNKNILQILLQIYL</sequence>
<dbReference type="AlphaFoldDB" id="I7M771"/>
<dbReference type="RefSeq" id="XP_001010218.3">
    <property type="nucleotide sequence ID" value="XM_001010218.3"/>
</dbReference>
<evidence type="ECO:0000313" key="2">
    <source>
        <dbReference type="EMBL" id="EAR89973.3"/>
    </source>
</evidence>
<dbReference type="InParanoid" id="I7M771"/>
<dbReference type="KEGG" id="tet:TTHERM_00561650"/>
<feature type="region of interest" description="Disordered" evidence="1">
    <location>
        <begin position="308"/>
        <end position="356"/>
    </location>
</feature>
<accession>I7M771</accession>
<evidence type="ECO:0000256" key="1">
    <source>
        <dbReference type="SAM" id="MobiDB-lite"/>
    </source>
</evidence>
<dbReference type="Proteomes" id="UP000009168">
    <property type="component" value="Unassembled WGS sequence"/>
</dbReference>
<protein>
    <submittedName>
        <fullName evidence="2">Uncharacterized protein</fullName>
    </submittedName>
</protein>